<dbReference type="KEGG" id="bcai:K788_0002308"/>
<evidence type="ECO:0000313" key="2">
    <source>
        <dbReference type="EMBL" id="ALL64801.1"/>
    </source>
</evidence>
<organism evidence="2 3">
    <name type="scientific">Paraburkholderia caribensis MBA4</name>
    <dbReference type="NCBI Taxonomy" id="1323664"/>
    <lineage>
        <taxon>Bacteria</taxon>
        <taxon>Pseudomonadati</taxon>
        <taxon>Pseudomonadota</taxon>
        <taxon>Betaproteobacteria</taxon>
        <taxon>Burkholderiales</taxon>
        <taxon>Burkholderiaceae</taxon>
        <taxon>Paraburkholderia</taxon>
    </lineage>
</organism>
<feature type="region of interest" description="Disordered" evidence="1">
    <location>
        <begin position="1"/>
        <end position="33"/>
    </location>
</feature>
<feature type="compositionally biased region" description="Polar residues" evidence="1">
    <location>
        <begin position="1"/>
        <end position="14"/>
    </location>
</feature>
<dbReference type="Proteomes" id="UP000019146">
    <property type="component" value="Chromosome 1"/>
</dbReference>
<name>A0A0P0R9N0_9BURK</name>
<protein>
    <submittedName>
        <fullName evidence="2">Uncharacterized protein</fullName>
    </submittedName>
</protein>
<evidence type="ECO:0000256" key="1">
    <source>
        <dbReference type="SAM" id="MobiDB-lite"/>
    </source>
</evidence>
<accession>A0A0P0R9N0</accession>
<dbReference type="AlphaFoldDB" id="A0A0P0R9N0"/>
<dbReference type="EMBL" id="CP012746">
    <property type="protein sequence ID" value="ALL64801.1"/>
    <property type="molecule type" value="Genomic_DNA"/>
</dbReference>
<proteinExistence type="predicted"/>
<evidence type="ECO:0000313" key="3">
    <source>
        <dbReference type="Proteomes" id="UP000019146"/>
    </source>
</evidence>
<gene>
    <name evidence="2" type="ORF">K788_0002308</name>
</gene>
<reference evidence="2 3" key="1">
    <citation type="journal article" date="2014" name="Genome Announc.">
        <title>Draft Genome Sequence of the Haloacid-Degrading Burkholderia caribensis Strain MBA4.</title>
        <authorList>
            <person name="Pan Y."/>
            <person name="Kong K.F."/>
            <person name="Tsang J.S."/>
        </authorList>
    </citation>
    <scope>NUCLEOTIDE SEQUENCE [LARGE SCALE GENOMIC DNA]</scope>
    <source>
        <strain evidence="2 3">MBA4</strain>
    </source>
</reference>
<sequence>MNVTDTSMQASSSDRAGCDDDGESAGSSVDPLTQLGSLQSDALIRYGARLIVIGEVLEAILVSLAPAARAEVRAGFGARMKKASNEPCTSNLPDCYHSTIAAEVSHFVEALR</sequence>